<proteinExistence type="predicted"/>
<sequence>MASKRRNMFRNKKTQETTENGRSVSTPCHSLADVLAKPADTASGMATKKVYLLRLAERDGGLVIDSSVCGPYLVGVSPRRRPPGGTLVPSGGLGLPGGWLDREFPQESTPPGGHPGPQQLHRLVETEPRVLHGRRYGPLMIKNCSVERSMKVPWSRLARWMADGAGL</sequence>
<protein>
    <submittedName>
        <fullName evidence="2">Uncharacterized protein</fullName>
    </submittedName>
</protein>
<gene>
    <name evidence="2" type="ORF">AAG570_003168</name>
</gene>
<evidence type="ECO:0000313" key="3">
    <source>
        <dbReference type="Proteomes" id="UP001558652"/>
    </source>
</evidence>
<evidence type="ECO:0000256" key="1">
    <source>
        <dbReference type="SAM" id="MobiDB-lite"/>
    </source>
</evidence>
<reference evidence="2 3" key="1">
    <citation type="submission" date="2024-07" db="EMBL/GenBank/DDBJ databases">
        <title>Chromosome-level genome assembly of the water stick insect Ranatra chinensis (Heteroptera: Nepidae).</title>
        <authorList>
            <person name="Liu X."/>
        </authorList>
    </citation>
    <scope>NUCLEOTIDE SEQUENCE [LARGE SCALE GENOMIC DNA]</scope>
    <source>
        <strain evidence="2">Cailab_2021Rc</strain>
        <tissue evidence="2">Muscle</tissue>
    </source>
</reference>
<keyword evidence="3" id="KW-1185">Reference proteome</keyword>
<feature type="compositionally biased region" description="Basic residues" evidence="1">
    <location>
        <begin position="1"/>
        <end position="12"/>
    </location>
</feature>
<evidence type="ECO:0000313" key="2">
    <source>
        <dbReference type="EMBL" id="KAL1122842.1"/>
    </source>
</evidence>
<name>A0ABD0YK98_9HEMI</name>
<dbReference type="AlphaFoldDB" id="A0ABD0YK98"/>
<organism evidence="2 3">
    <name type="scientific">Ranatra chinensis</name>
    <dbReference type="NCBI Taxonomy" id="642074"/>
    <lineage>
        <taxon>Eukaryota</taxon>
        <taxon>Metazoa</taxon>
        <taxon>Ecdysozoa</taxon>
        <taxon>Arthropoda</taxon>
        <taxon>Hexapoda</taxon>
        <taxon>Insecta</taxon>
        <taxon>Pterygota</taxon>
        <taxon>Neoptera</taxon>
        <taxon>Paraneoptera</taxon>
        <taxon>Hemiptera</taxon>
        <taxon>Heteroptera</taxon>
        <taxon>Panheteroptera</taxon>
        <taxon>Nepomorpha</taxon>
        <taxon>Nepidae</taxon>
        <taxon>Ranatrinae</taxon>
        <taxon>Ranatra</taxon>
    </lineage>
</organism>
<feature type="region of interest" description="Disordered" evidence="1">
    <location>
        <begin position="98"/>
        <end position="120"/>
    </location>
</feature>
<feature type="region of interest" description="Disordered" evidence="1">
    <location>
        <begin position="1"/>
        <end position="25"/>
    </location>
</feature>
<dbReference type="Proteomes" id="UP001558652">
    <property type="component" value="Unassembled WGS sequence"/>
</dbReference>
<dbReference type="EMBL" id="JBFDAA010000013">
    <property type="protein sequence ID" value="KAL1122842.1"/>
    <property type="molecule type" value="Genomic_DNA"/>
</dbReference>
<comment type="caution">
    <text evidence="2">The sequence shown here is derived from an EMBL/GenBank/DDBJ whole genome shotgun (WGS) entry which is preliminary data.</text>
</comment>
<accession>A0ABD0YK98</accession>